<accession>A0A4Z2J216</accession>
<keyword evidence="3" id="KW-1185">Reference proteome</keyword>
<sequence>MKRKGKKEERENSHGRSQEQHDRAASLSISKFSFMLDIKRESSTNPFFGNQFNAFLLVECDDMKGEGSVPTVKTHQPLRNIFTLRLGSTDLVLGEQDGGRKLRLLLNGVLSGHIIDASHIHIAVALQGTLQVHCAAFTFIKSKQIQSPLLIALLLHQDQLLHFLLLSCLEENGDEATNGATYLTQRRNSNQALQAILYLTPHSHFSKALRRQSRHNFTHSVWPQTFTISFRDGFLYLVVLHLGHPWSSMSVCATQSTNLKSNVNN</sequence>
<feature type="region of interest" description="Disordered" evidence="1">
    <location>
        <begin position="1"/>
        <end position="24"/>
    </location>
</feature>
<dbReference type="Proteomes" id="UP000314294">
    <property type="component" value="Unassembled WGS sequence"/>
</dbReference>
<protein>
    <submittedName>
        <fullName evidence="2">Uncharacterized protein</fullName>
    </submittedName>
</protein>
<reference evidence="2 3" key="1">
    <citation type="submission" date="2019-03" db="EMBL/GenBank/DDBJ databases">
        <title>First draft genome of Liparis tanakae, snailfish: a comprehensive survey of snailfish specific genes.</title>
        <authorList>
            <person name="Kim W."/>
            <person name="Song I."/>
            <person name="Jeong J.-H."/>
            <person name="Kim D."/>
            <person name="Kim S."/>
            <person name="Ryu S."/>
            <person name="Song J.Y."/>
            <person name="Lee S.K."/>
        </authorList>
    </citation>
    <scope>NUCLEOTIDE SEQUENCE [LARGE SCALE GENOMIC DNA]</scope>
    <source>
        <tissue evidence="2">Muscle</tissue>
    </source>
</reference>
<gene>
    <name evidence="2" type="ORF">EYF80_005553</name>
</gene>
<dbReference type="AlphaFoldDB" id="A0A4Z2J216"/>
<organism evidence="2 3">
    <name type="scientific">Liparis tanakae</name>
    <name type="common">Tanaka's snailfish</name>
    <dbReference type="NCBI Taxonomy" id="230148"/>
    <lineage>
        <taxon>Eukaryota</taxon>
        <taxon>Metazoa</taxon>
        <taxon>Chordata</taxon>
        <taxon>Craniata</taxon>
        <taxon>Vertebrata</taxon>
        <taxon>Euteleostomi</taxon>
        <taxon>Actinopterygii</taxon>
        <taxon>Neopterygii</taxon>
        <taxon>Teleostei</taxon>
        <taxon>Neoteleostei</taxon>
        <taxon>Acanthomorphata</taxon>
        <taxon>Eupercaria</taxon>
        <taxon>Perciformes</taxon>
        <taxon>Cottioidei</taxon>
        <taxon>Cottales</taxon>
        <taxon>Liparidae</taxon>
        <taxon>Liparis</taxon>
    </lineage>
</organism>
<evidence type="ECO:0000313" key="2">
    <source>
        <dbReference type="EMBL" id="TNN84226.1"/>
    </source>
</evidence>
<evidence type="ECO:0000313" key="3">
    <source>
        <dbReference type="Proteomes" id="UP000314294"/>
    </source>
</evidence>
<comment type="caution">
    <text evidence="2">The sequence shown here is derived from an EMBL/GenBank/DDBJ whole genome shotgun (WGS) entry which is preliminary data.</text>
</comment>
<evidence type="ECO:0000256" key="1">
    <source>
        <dbReference type="SAM" id="MobiDB-lite"/>
    </source>
</evidence>
<proteinExistence type="predicted"/>
<name>A0A4Z2J216_9TELE</name>
<dbReference type="EMBL" id="SRLO01000028">
    <property type="protein sequence ID" value="TNN84226.1"/>
    <property type="molecule type" value="Genomic_DNA"/>
</dbReference>